<gene>
    <name evidence="11" type="ORF">U9M48_043752</name>
</gene>
<evidence type="ECO:0000256" key="8">
    <source>
        <dbReference type="ARBA" id="ARBA00023136"/>
    </source>
</evidence>
<evidence type="ECO:0000259" key="10">
    <source>
        <dbReference type="PROSITE" id="PS50004"/>
    </source>
</evidence>
<name>A0AAQ3XHF8_PASNO</name>
<evidence type="ECO:0000256" key="3">
    <source>
        <dbReference type="ARBA" id="ARBA00022475"/>
    </source>
</evidence>
<dbReference type="GO" id="GO:0046872">
    <property type="term" value="F:metal ion binding"/>
    <property type="evidence" value="ECO:0007669"/>
    <property type="project" value="UniProtKB-KW"/>
</dbReference>
<evidence type="ECO:0000256" key="5">
    <source>
        <dbReference type="ARBA" id="ARBA00022737"/>
    </source>
</evidence>
<keyword evidence="7" id="KW-0106">Calcium</keyword>
<dbReference type="Pfam" id="PF07002">
    <property type="entry name" value="Copine"/>
    <property type="match status" value="1"/>
</dbReference>
<reference evidence="11 12" key="1">
    <citation type="submission" date="2024-02" db="EMBL/GenBank/DDBJ databases">
        <title>High-quality chromosome-scale genome assembly of Pensacola bahiagrass (Paspalum notatum Flugge var. saurae).</title>
        <authorList>
            <person name="Vega J.M."/>
            <person name="Podio M."/>
            <person name="Orjuela J."/>
            <person name="Siena L.A."/>
            <person name="Pessino S.C."/>
            <person name="Combes M.C."/>
            <person name="Mariac C."/>
            <person name="Albertini E."/>
            <person name="Pupilli F."/>
            <person name="Ortiz J.P.A."/>
            <person name="Leblanc O."/>
        </authorList>
    </citation>
    <scope>NUCLEOTIDE SEQUENCE [LARGE SCALE GENOMIC DNA]</scope>
    <source>
        <strain evidence="11">R1</strain>
        <tissue evidence="11">Leaf</tissue>
    </source>
</reference>
<dbReference type="GO" id="GO:0071277">
    <property type="term" value="P:cellular response to calcium ion"/>
    <property type="evidence" value="ECO:0007669"/>
    <property type="project" value="TreeGrafter"/>
</dbReference>
<dbReference type="GO" id="GO:0006952">
    <property type="term" value="P:defense response"/>
    <property type="evidence" value="ECO:0007669"/>
    <property type="project" value="UniProtKB-KW"/>
</dbReference>
<evidence type="ECO:0000256" key="2">
    <source>
        <dbReference type="ARBA" id="ARBA00009048"/>
    </source>
</evidence>
<dbReference type="InterPro" id="IPR036465">
    <property type="entry name" value="vWFA_dom_sf"/>
</dbReference>
<dbReference type="InterPro" id="IPR035892">
    <property type="entry name" value="C2_domain_sf"/>
</dbReference>
<keyword evidence="12" id="KW-1185">Reference proteome</keyword>
<dbReference type="GO" id="GO:0005544">
    <property type="term" value="F:calcium-dependent phospholipid binding"/>
    <property type="evidence" value="ECO:0007669"/>
    <property type="project" value="InterPro"/>
</dbReference>
<accession>A0AAQ3XHF8</accession>
<dbReference type="Proteomes" id="UP001341281">
    <property type="component" value="Chromosome 10"/>
</dbReference>
<sequence length="744" mass="81849">MDWMTDHQVSSKTAWAARPMPIYRGTYRILPHSDRAFSVASSPEKKTTQFFPILSKTRGKGTIPFFPPRHFEEVPKYSPSFFLDADRSEAKQELLPPGLCGVGLGPPLQIAVSPNAPRGPQLHIPIAAYSPPVLVRSRRGDSAHRRAIPQGFQLGDVRSERERMGGCFSFDGDVRGGMEAVGVGAGRSHGGAAAQPGGANDAVDHFFQARGLRGLYTPVELSFSASKLLNMDALSKSDPMLVVYTNIQGKLEEIGRTEVILNSLDPSWITKVTMSYQFEMVQPLVIYDVDTKYHNTPVKTLNLAQQDYLGEACCNLSEILTKFNRSLTLNLGSHSGHGLHGTVTVHAEESDSSRMAVEMTLRCLNLENKDVFSKSDPFLRVSKVVETAAPIPICKTEVITDNLNPVWRPITLTSQQYGSKAFECFDFDSSGDHELIGAFQTTITQLENLYTSKSGANFYSHKGQRKMKGQLFVDKLEEKVQHTFLDYISSGFELNFMVAVDFTASNGDPRVPQSLHYIDPSGRPNSYQQAILGVGEVLQFYDSDKRFPAWGFGARTQGHISHCFNLNTATNDCEVVGVEGIMSAYTSCLYSVSLAGPTLFGPVINKAAEIASQSLQYSNNKYFVLLIITDGVLTDIQETRDCIVRASDLPLSILTVGVGNADFKQMEILDADNGKRLESSTGRIATRDIVQFVPMREVQGGQVSVVQSLLEELPGQFLQYMRARGIKPQQSPGLASGPVYPPQQ</sequence>
<organism evidence="11 12">
    <name type="scientific">Paspalum notatum var. saurae</name>
    <dbReference type="NCBI Taxonomy" id="547442"/>
    <lineage>
        <taxon>Eukaryota</taxon>
        <taxon>Viridiplantae</taxon>
        <taxon>Streptophyta</taxon>
        <taxon>Embryophyta</taxon>
        <taxon>Tracheophyta</taxon>
        <taxon>Spermatophyta</taxon>
        <taxon>Magnoliopsida</taxon>
        <taxon>Liliopsida</taxon>
        <taxon>Poales</taxon>
        <taxon>Poaceae</taxon>
        <taxon>PACMAD clade</taxon>
        <taxon>Panicoideae</taxon>
        <taxon>Andropogonodae</taxon>
        <taxon>Paspaleae</taxon>
        <taxon>Paspalinae</taxon>
        <taxon>Paspalum</taxon>
    </lineage>
</organism>
<dbReference type="AlphaFoldDB" id="A0AAQ3XHF8"/>
<dbReference type="PROSITE" id="PS50004">
    <property type="entry name" value="C2"/>
    <property type="match status" value="2"/>
</dbReference>
<dbReference type="InterPro" id="IPR010734">
    <property type="entry name" value="Copine_C"/>
</dbReference>
<dbReference type="InterPro" id="IPR037768">
    <property type="entry name" value="C2B_Copine"/>
</dbReference>
<evidence type="ECO:0000256" key="4">
    <source>
        <dbReference type="ARBA" id="ARBA00022723"/>
    </source>
</evidence>
<dbReference type="GO" id="GO:0005886">
    <property type="term" value="C:plasma membrane"/>
    <property type="evidence" value="ECO:0007669"/>
    <property type="project" value="UniProtKB-SubCell"/>
</dbReference>
<feature type="domain" description="C2" evidence="10">
    <location>
        <begin position="195"/>
        <end position="329"/>
    </location>
</feature>
<dbReference type="SUPFAM" id="SSF53300">
    <property type="entry name" value="vWA-like"/>
    <property type="match status" value="1"/>
</dbReference>
<keyword evidence="4" id="KW-0479">Metal-binding</keyword>
<dbReference type="SUPFAM" id="SSF49562">
    <property type="entry name" value="C2 domain (Calcium/lipid-binding domain, CaLB)"/>
    <property type="match status" value="2"/>
</dbReference>
<feature type="domain" description="C2" evidence="10">
    <location>
        <begin position="339"/>
        <end position="459"/>
    </location>
</feature>
<dbReference type="SMART" id="SM00327">
    <property type="entry name" value="VWA"/>
    <property type="match status" value="1"/>
</dbReference>
<evidence type="ECO:0000256" key="1">
    <source>
        <dbReference type="ARBA" id="ARBA00004193"/>
    </source>
</evidence>
<evidence type="ECO:0000313" key="12">
    <source>
        <dbReference type="Proteomes" id="UP001341281"/>
    </source>
</evidence>
<comment type="similarity">
    <text evidence="2">Belongs to the copine family.</text>
</comment>
<comment type="subcellular location">
    <subcellularLocation>
        <location evidence="1">Cell membrane</location>
        <topology evidence="1">Lipid-anchor</topology>
    </subcellularLocation>
</comment>
<dbReference type="PANTHER" id="PTHR10857:SF120">
    <property type="entry name" value="PROTEIN BONZAI 3"/>
    <property type="match status" value="1"/>
</dbReference>
<keyword evidence="5" id="KW-0677">Repeat</keyword>
<dbReference type="CDD" id="cd04047">
    <property type="entry name" value="C2B_Copine"/>
    <property type="match status" value="1"/>
</dbReference>
<dbReference type="InterPro" id="IPR045052">
    <property type="entry name" value="Copine"/>
</dbReference>
<dbReference type="InterPro" id="IPR002035">
    <property type="entry name" value="VWF_A"/>
</dbReference>
<evidence type="ECO:0000256" key="9">
    <source>
        <dbReference type="ARBA" id="ARBA00023288"/>
    </source>
</evidence>
<dbReference type="Gene3D" id="2.60.40.150">
    <property type="entry name" value="C2 domain"/>
    <property type="match status" value="2"/>
</dbReference>
<protein>
    <recommendedName>
        <fullName evidence="10">C2 domain-containing protein</fullName>
    </recommendedName>
</protein>
<dbReference type="CDD" id="cd01459">
    <property type="entry name" value="vWA_copine_like"/>
    <property type="match status" value="1"/>
</dbReference>
<proteinExistence type="inferred from homology"/>
<dbReference type="InterPro" id="IPR000008">
    <property type="entry name" value="C2_dom"/>
</dbReference>
<dbReference type="SMART" id="SM00239">
    <property type="entry name" value="C2"/>
    <property type="match status" value="2"/>
</dbReference>
<dbReference type="PANTHER" id="PTHR10857">
    <property type="entry name" value="COPINE"/>
    <property type="match status" value="1"/>
</dbReference>
<keyword evidence="3" id="KW-1003">Cell membrane</keyword>
<dbReference type="EMBL" id="CP144754">
    <property type="protein sequence ID" value="WVZ98290.1"/>
    <property type="molecule type" value="Genomic_DNA"/>
</dbReference>
<dbReference type="FunFam" id="2.60.40.150:FF:000186">
    <property type="entry name" value="Protein BONZAI 3"/>
    <property type="match status" value="1"/>
</dbReference>
<dbReference type="FunFam" id="2.60.40.150:FF:000168">
    <property type="entry name" value="Protein BONZAI 1"/>
    <property type="match status" value="1"/>
</dbReference>
<evidence type="ECO:0000256" key="6">
    <source>
        <dbReference type="ARBA" id="ARBA00022821"/>
    </source>
</evidence>
<dbReference type="Pfam" id="PF00168">
    <property type="entry name" value="C2"/>
    <property type="match status" value="2"/>
</dbReference>
<evidence type="ECO:0000313" key="11">
    <source>
        <dbReference type="EMBL" id="WVZ98290.1"/>
    </source>
</evidence>
<keyword evidence="6" id="KW-0611">Plant defense</keyword>
<keyword evidence="9" id="KW-0449">Lipoprotein</keyword>
<keyword evidence="8" id="KW-0472">Membrane</keyword>
<evidence type="ECO:0000256" key="7">
    <source>
        <dbReference type="ARBA" id="ARBA00022837"/>
    </source>
</evidence>
<dbReference type="CDD" id="cd04048">
    <property type="entry name" value="C2A_Copine"/>
    <property type="match status" value="1"/>
</dbReference>